<evidence type="ECO:0000313" key="1">
    <source>
        <dbReference type="EMBL" id="TKC10833.1"/>
    </source>
</evidence>
<protein>
    <submittedName>
        <fullName evidence="1">Gliding motility-associated C-terminal domain-containing protein</fullName>
    </submittedName>
</protein>
<comment type="caution">
    <text evidence="1">The sequence shown here is derived from an EMBL/GenBank/DDBJ whole genome shotgun (WGS) entry which is preliminary data.</text>
</comment>
<dbReference type="OrthoDB" id="635358at2"/>
<proteinExistence type="predicted"/>
<gene>
    <name evidence="1" type="ORF">FA048_11730</name>
</gene>
<evidence type="ECO:0000313" key="2">
    <source>
        <dbReference type="Proteomes" id="UP000309488"/>
    </source>
</evidence>
<dbReference type="Pfam" id="PF13585">
    <property type="entry name" value="CHU_C"/>
    <property type="match status" value="1"/>
</dbReference>
<accession>A0A4U1CSU3</accession>
<dbReference type="Proteomes" id="UP000309488">
    <property type="component" value="Unassembled WGS sequence"/>
</dbReference>
<dbReference type="RefSeq" id="WP_136841057.1">
    <property type="nucleotide sequence ID" value="NZ_SWBR01000002.1"/>
</dbReference>
<organism evidence="1 2">
    <name type="scientific">Pedobacter polaris</name>
    <dbReference type="NCBI Taxonomy" id="2571273"/>
    <lineage>
        <taxon>Bacteria</taxon>
        <taxon>Pseudomonadati</taxon>
        <taxon>Bacteroidota</taxon>
        <taxon>Sphingobacteriia</taxon>
        <taxon>Sphingobacteriales</taxon>
        <taxon>Sphingobacteriaceae</taxon>
        <taxon>Pedobacter</taxon>
    </lineage>
</organism>
<name>A0A4U1CSU3_9SPHI</name>
<dbReference type="InterPro" id="IPR026341">
    <property type="entry name" value="T9SS_type_B"/>
</dbReference>
<dbReference type="NCBIfam" id="TIGR04131">
    <property type="entry name" value="Bac_Flav_CTERM"/>
    <property type="match status" value="1"/>
</dbReference>
<keyword evidence="2" id="KW-1185">Reference proteome</keyword>
<reference evidence="1 2" key="1">
    <citation type="submission" date="2019-04" db="EMBL/GenBank/DDBJ databases">
        <title>Pedobacter sp. RP-3-22 sp. nov., isolated from Arctic soil.</title>
        <authorList>
            <person name="Dahal R.H."/>
            <person name="Kim D.-U."/>
        </authorList>
    </citation>
    <scope>NUCLEOTIDE SEQUENCE [LARGE SCALE GENOMIC DNA]</scope>
    <source>
        <strain evidence="1 2">RP-3-22</strain>
    </source>
</reference>
<dbReference type="AlphaFoldDB" id="A0A4U1CSU3"/>
<dbReference type="EMBL" id="SWBR01000002">
    <property type="protein sequence ID" value="TKC10833.1"/>
    <property type="molecule type" value="Genomic_DNA"/>
</dbReference>
<sequence>MRSLRFFTLLVILLTFNKLYAQTYTVTSIADNGPGTLRQGLLDASVVGRATPFIINFQLSGDPTNNINRTIRLRSALPLVTSNTVIDGSSQNWSALGVSGAKIIIEPEFANTTFSGLVIGQPSSTGIQTTAVEIYGLYLRNFATITNLQNVNTNQGSGIVIDYRSNNITIGAPNKGNVIGGNINGIIIQNSTSFTNPNALSKLKIQSNFIGLFYDGVTANTNVTGISASLYDCDLEVGGDNAGEGNVIAANRINVDIKRFSSTSNRFNINVVNNKIGVDVTGQKDFRQLPIFLSSSTLEISGLKVDAINSALYVRNNIIGGNRTLGVSIANSDFILTGNAIGTDLTGAIDMGNGIGIQIGNNGIGTIGGGASAEKNIIANNNFGIETTSTKAVKITRNSMFCNKTFGIGKTLTILQPYIQILKKRANYVSGKATPNSEVEIFFSQNCNGICEGKTYITTVQTGSDGRWEYTGNISGTVTATASLLNATTSPFSTADLLPNEAIIEPVTCNGNGSITIPEDHEGFTFSWVKIETDNSRTPKGNTQSIIGLDVGTYEVTIDDGCKAFSSIHIVKDQKLTKPTIKAPIPTCGQTTFSFLAEVLRGKGTLSYEWYSVANPTTVLSRNNPANLPEGTYFVTVKDEAGCTLPSDPVTINRKPQPKVKTAPTRTNAACGDDNGSIKGMVLEDVTGTAVFKWYKHDPITGVIGTTIVGDKIDLENVGGGTYTVMISDDGQCPISLQYTVGIYNNVAISDATITRSKCGLDNGAISSPTISNADYYEWKNAAGISLKKGVYSTGMQIGLTDLAPGTYTLTASNTLYTCAINRSFTVTALVPEVFAFTELKNNTTCELINGSVVLNYTTTARPTRFEWRDESGTIIPGTRTEIKNLPAGNYTLYAWDINDCPSVHGPFRIITIPKLTVVPDSGVPAKDGCGLKRGSVKGVQVLGGVTDYDFKWINEAGQAVQFTQELTNVGAGKYRLEVRDKTACGYAISQEYEIIDEPFILEAPVVADIRVCYVTDIAIPIIGKQEGTYELYANLNDNKPLFETATGIFNFKISKTADYYIRRRLGTCVSEFTKMHIEVTHDNLELGNVMTPNGDSLNDTWMVKGLPDFKGNNIKVYTREGQLVYESIGNYVKPFDGRFRGKDLPAGIYFYIIDLRAECKPISGSITLLR</sequence>